<dbReference type="InterPro" id="IPR013154">
    <property type="entry name" value="ADH-like_N"/>
</dbReference>
<evidence type="ECO:0000313" key="5">
    <source>
        <dbReference type="Proteomes" id="UP000028045"/>
    </source>
</evidence>
<proteinExistence type="inferred from homology"/>
<dbReference type="EMBL" id="KL648606">
    <property type="protein sequence ID" value="KEY67654.1"/>
    <property type="molecule type" value="Genomic_DNA"/>
</dbReference>
<dbReference type="InterPro" id="IPR036291">
    <property type="entry name" value="NAD(P)-bd_dom_sf"/>
</dbReference>
<keyword evidence="2" id="KW-0560">Oxidoreductase</keyword>
<keyword evidence="5" id="KW-1185">Reference proteome</keyword>
<dbReference type="Gene3D" id="3.90.180.10">
    <property type="entry name" value="Medium-chain alcohol dehydrogenases, catalytic domain"/>
    <property type="match status" value="1"/>
</dbReference>
<sequence>MASNQAAWIDSQGTPLRVGPAPMPIPEADEIIVRSRAVAINPLDWHMQDWGVFIKEWPSIFGCDVAGEVYQVGANVTRFKIGDRVAGHTINLVTGKPRDAAFAAYCAVPASKAAILPDSITFESGAVLPLALEAAACVLHKAEAGVAMPGVATPALGLPLPSLTPSPRGKSLVVYGGSSAVGVMTIQLAVASGITVVATASPRNLDLVKYVGAAAVFDYRDPSVVDKIIAATSGNGDFIGVFDAISSPETYAHDLQILERLGGGHLACTHPPPTENVPENVHSGMIFAVDDVATPIWEGFVTSALDAGVLKCLPEPTVVGHGLEFIQEALDKSKAGVSATKLVVTL</sequence>
<dbReference type="SUPFAM" id="SSF51735">
    <property type="entry name" value="NAD(P)-binding Rossmann-fold domains"/>
    <property type="match status" value="1"/>
</dbReference>
<dbReference type="Pfam" id="PF00107">
    <property type="entry name" value="ADH_zinc_N"/>
    <property type="match status" value="1"/>
</dbReference>
<organism evidence="4 5">
    <name type="scientific">Stachybotrys chartarum (strain CBS 109288 / IBT 7711)</name>
    <name type="common">Toxic black mold</name>
    <name type="synonym">Stilbospora chartarum</name>
    <dbReference type="NCBI Taxonomy" id="1280523"/>
    <lineage>
        <taxon>Eukaryota</taxon>
        <taxon>Fungi</taxon>
        <taxon>Dikarya</taxon>
        <taxon>Ascomycota</taxon>
        <taxon>Pezizomycotina</taxon>
        <taxon>Sordariomycetes</taxon>
        <taxon>Hypocreomycetidae</taxon>
        <taxon>Hypocreales</taxon>
        <taxon>Stachybotryaceae</taxon>
        <taxon>Stachybotrys</taxon>
    </lineage>
</organism>
<dbReference type="Gene3D" id="3.40.50.720">
    <property type="entry name" value="NAD(P)-binding Rossmann-like Domain"/>
    <property type="match status" value="1"/>
</dbReference>
<dbReference type="OrthoDB" id="48317at2759"/>
<accession>A0A084AQS5</accession>
<feature type="domain" description="Enoyl reductase (ER)" evidence="3">
    <location>
        <begin position="13"/>
        <end position="286"/>
    </location>
</feature>
<dbReference type="SMART" id="SM00829">
    <property type="entry name" value="PKS_ER"/>
    <property type="match status" value="1"/>
</dbReference>
<comment type="similarity">
    <text evidence="1">Belongs to the zinc-containing alcohol dehydrogenase family.</text>
</comment>
<dbReference type="PANTHER" id="PTHR45348">
    <property type="entry name" value="HYPOTHETICAL OXIDOREDUCTASE (EUROFUNG)"/>
    <property type="match status" value="1"/>
</dbReference>
<name>A0A084AQS5_STACB</name>
<dbReference type="InterPro" id="IPR020843">
    <property type="entry name" value="ER"/>
</dbReference>
<dbReference type="GO" id="GO:0016651">
    <property type="term" value="F:oxidoreductase activity, acting on NAD(P)H"/>
    <property type="evidence" value="ECO:0007669"/>
    <property type="project" value="InterPro"/>
</dbReference>
<gene>
    <name evidence="4" type="ORF">S7711_09074</name>
</gene>
<dbReference type="InterPro" id="IPR013149">
    <property type="entry name" value="ADH-like_C"/>
</dbReference>
<dbReference type="Proteomes" id="UP000028045">
    <property type="component" value="Unassembled WGS sequence"/>
</dbReference>
<protein>
    <recommendedName>
        <fullName evidence="3">Enoyl reductase (ER) domain-containing protein</fullName>
    </recommendedName>
</protein>
<evidence type="ECO:0000259" key="3">
    <source>
        <dbReference type="SMART" id="SM00829"/>
    </source>
</evidence>
<evidence type="ECO:0000256" key="1">
    <source>
        <dbReference type="ARBA" id="ARBA00008072"/>
    </source>
</evidence>
<dbReference type="InterPro" id="IPR047122">
    <property type="entry name" value="Trans-enoyl_RdTase-like"/>
</dbReference>
<dbReference type="InterPro" id="IPR011032">
    <property type="entry name" value="GroES-like_sf"/>
</dbReference>
<dbReference type="HOGENOM" id="CLU_026673_16_5_1"/>
<dbReference type="CDD" id="cd08249">
    <property type="entry name" value="enoyl_reductase_like"/>
    <property type="match status" value="1"/>
</dbReference>
<evidence type="ECO:0000313" key="4">
    <source>
        <dbReference type="EMBL" id="KEY67654.1"/>
    </source>
</evidence>
<dbReference type="Pfam" id="PF08240">
    <property type="entry name" value="ADH_N"/>
    <property type="match status" value="1"/>
</dbReference>
<evidence type="ECO:0000256" key="2">
    <source>
        <dbReference type="ARBA" id="ARBA00023002"/>
    </source>
</evidence>
<dbReference type="PANTHER" id="PTHR45348:SF2">
    <property type="entry name" value="ZINC-TYPE ALCOHOL DEHYDROGENASE-LIKE PROTEIN C2E1P3.01"/>
    <property type="match status" value="1"/>
</dbReference>
<dbReference type="AlphaFoldDB" id="A0A084AQS5"/>
<reference evidence="4 5" key="1">
    <citation type="journal article" date="2014" name="BMC Genomics">
        <title>Comparative genome sequencing reveals chemotype-specific gene clusters in the toxigenic black mold Stachybotrys.</title>
        <authorList>
            <person name="Semeiks J."/>
            <person name="Borek D."/>
            <person name="Otwinowski Z."/>
            <person name="Grishin N.V."/>
        </authorList>
    </citation>
    <scope>NUCLEOTIDE SEQUENCE [LARGE SCALE GENOMIC DNA]</scope>
    <source>
        <strain evidence="5">CBS 109288 / IBT 7711</strain>
    </source>
</reference>
<dbReference type="SUPFAM" id="SSF50129">
    <property type="entry name" value="GroES-like"/>
    <property type="match status" value="1"/>
</dbReference>